<dbReference type="GO" id="GO:0051301">
    <property type="term" value="P:cell division"/>
    <property type="evidence" value="ECO:0007669"/>
    <property type="project" value="UniProtKB-KW"/>
</dbReference>
<evidence type="ECO:0000256" key="3">
    <source>
        <dbReference type="ARBA" id="ARBA00017198"/>
    </source>
</evidence>
<organism evidence="11 12">
    <name type="scientific">Geodia barretti</name>
    <name type="common">Barrett's horny sponge</name>
    <dbReference type="NCBI Taxonomy" id="519541"/>
    <lineage>
        <taxon>Eukaryota</taxon>
        <taxon>Metazoa</taxon>
        <taxon>Porifera</taxon>
        <taxon>Demospongiae</taxon>
        <taxon>Heteroscleromorpha</taxon>
        <taxon>Tetractinellida</taxon>
        <taxon>Astrophorina</taxon>
        <taxon>Geodiidae</taxon>
        <taxon>Geodia</taxon>
    </lineage>
</organism>
<dbReference type="EMBL" id="CASHTH010000550">
    <property type="protein sequence ID" value="CAI8004038.1"/>
    <property type="molecule type" value="Genomic_DNA"/>
</dbReference>
<dbReference type="SUPFAM" id="SSF48452">
    <property type="entry name" value="TPR-like"/>
    <property type="match status" value="1"/>
</dbReference>
<evidence type="ECO:0000313" key="12">
    <source>
        <dbReference type="Proteomes" id="UP001174909"/>
    </source>
</evidence>
<feature type="compositionally biased region" description="Polar residues" evidence="10">
    <location>
        <begin position="737"/>
        <end position="778"/>
    </location>
</feature>
<dbReference type="PANTHER" id="PTHR21394">
    <property type="entry name" value="MAU2 CHROMATID COHESION FACTOR HOMOLOG"/>
    <property type="match status" value="1"/>
</dbReference>
<keyword evidence="6" id="KW-0159">Chromosome partition</keyword>
<feature type="compositionally biased region" description="Low complexity" evidence="10">
    <location>
        <begin position="946"/>
        <end position="964"/>
    </location>
</feature>
<evidence type="ECO:0000256" key="8">
    <source>
        <dbReference type="ARBA" id="ARBA00023306"/>
    </source>
</evidence>
<comment type="subcellular location">
    <subcellularLocation>
        <location evidence="1">Nucleus</location>
        <location evidence="1">Nucleoplasm</location>
    </subcellularLocation>
</comment>
<evidence type="ECO:0000256" key="1">
    <source>
        <dbReference type="ARBA" id="ARBA00004642"/>
    </source>
</evidence>
<dbReference type="InterPro" id="IPR011990">
    <property type="entry name" value="TPR-like_helical_dom_sf"/>
</dbReference>
<gene>
    <name evidence="11" type="ORF">GBAR_LOCUS3819</name>
</gene>
<feature type="compositionally biased region" description="Low complexity" evidence="10">
    <location>
        <begin position="779"/>
        <end position="790"/>
    </location>
</feature>
<dbReference type="InterPro" id="IPR019440">
    <property type="entry name" value="MAU2"/>
</dbReference>
<dbReference type="GO" id="GO:0007059">
    <property type="term" value="P:chromosome segregation"/>
    <property type="evidence" value="ECO:0007669"/>
    <property type="project" value="UniProtKB-KW"/>
</dbReference>
<evidence type="ECO:0000256" key="9">
    <source>
        <dbReference type="ARBA" id="ARBA00030523"/>
    </source>
</evidence>
<feature type="compositionally biased region" description="Polar residues" evidence="10">
    <location>
        <begin position="656"/>
        <end position="672"/>
    </location>
</feature>
<dbReference type="GO" id="GO:0005654">
    <property type="term" value="C:nucleoplasm"/>
    <property type="evidence" value="ECO:0007669"/>
    <property type="project" value="UniProtKB-SubCell"/>
</dbReference>
<keyword evidence="4" id="KW-0132">Cell division</keyword>
<evidence type="ECO:0000256" key="6">
    <source>
        <dbReference type="ARBA" id="ARBA00022829"/>
    </source>
</evidence>
<evidence type="ECO:0000256" key="5">
    <source>
        <dbReference type="ARBA" id="ARBA00022776"/>
    </source>
</evidence>
<dbReference type="Pfam" id="PF10345">
    <property type="entry name" value="Cohesin_load"/>
    <property type="match status" value="1"/>
</dbReference>
<keyword evidence="12" id="KW-1185">Reference proteome</keyword>
<evidence type="ECO:0000256" key="4">
    <source>
        <dbReference type="ARBA" id="ARBA00022618"/>
    </source>
</evidence>
<evidence type="ECO:0000256" key="7">
    <source>
        <dbReference type="ARBA" id="ARBA00023242"/>
    </source>
</evidence>
<name>A0AA35R4J9_GEOBA</name>
<reference evidence="11" key="1">
    <citation type="submission" date="2023-03" db="EMBL/GenBank/DDBJ databases">
        <authorList>
            <person name="Steffen K."/>
            <person name="Cardenas P."/>
        </authorList>
    </citation>
    <scope>NUCLEOTIDE SEQUENCE</scope>
</reference>
<proteinExistence type="inferred from homology"/>
<keyword evidence="8" id="KW-0131">Cell cycle</keyword>
<dbReference type="Gene3D" id="1.25.40.10">
    <property type="entry name" value="Tetratricopeptide repeat domain"/>
    <property type="match status" value="2"/>
</dbReference>
<evidence type="ECO:0000256" key="2">
    <source>
        <dbReference type="ARBA" id="ARBA00008585"/>
    </source>
</evidence>
<feature type="region of interest" description="Disordered" evidence="10">
    <location>
        <begin position="722"/>
        <end position="833"/>
    </location>
</feature>
<feature type="compositionally biased region" description="Basic and acidic residues" evidence="10">
    <location>
        <begin position="810"/>
        <end position="822"/>
    </location>
</feature>
<feature type="compositionally biased region" description="Low complexity" evidence="10">
    <location>
        <begin position="889"/>
        <end position="908"/>
    </location>
</feature>
<feature type="compositionally biased region" description="Basic and acidic residues" evidence="10">
    <location>
        <begin position="673"/>
        <end position="705"/>
    </location>
</feature>
<keyword evidence="5" id="KW-0498">Mitosis</keyword>
<sequence length="1089" mass="118716">MLIMSDSAGDDPTVTALLAMSEFFVSQGPQAVCEAARCLLAVLALRPVARVEASVRLRLGLLLSEHTSCALEAKEQLEKSMLVAGTSGNMLEVRFHAASSLAGLLATQGHQQQARGLLRGKLEATSHHPYWHTRLLLQLADLMSSEGDVAGQLSMLSRCADYCQRVGAGHTHLLATLARGAVLLTHHDYSEAGSVLNVASSVLENHRGPGQVLLRTFYLTIQVTHLLMAGQVKTAKPHLKQLQQCVQSLSNQPEEKAGPVMTSDLSGVGRGSADDFLWLTRHHAYITVYLVSVLHSVQAGLTDKALSYVDRALQLINQEIVSSIRPSGVLGVLKVHILEQSVQCLLMRGETTNAATQLQDLVDVCHAHPVLVYSHRAVLHTLLGLYAFATGGLDRAAAQLQTALQHTNCRELRVLISLNLAVCFMKMGTSKDAELAALMTSVTSDGAGVTCQSLQSAVSYVRGLFSFTSGRIHDAKRQLRETLAIANASDLNKLTSCSLLLLGQIFMALGNNKETLDMVTPALQLSVKMPENSLQVWAASLLADLYRTLGQPEKEQVLRQQSSGVSSLLEEDKKKAVGSKAHQLVQWTIGEWPVTAPPPAEVRSHQQVAVVGTPPRRSSVTVNGSPVVLKTPEILLKKVESPSRATPPKSLLATANKPQATHPQSQAPPTNSVRREVAVEVRRERGKQGGKSSRDRSSNHYPDAVRDHKLCGSTLQEDMCHVPPSLPQTAHPPCSESPHTSYILPNQDPLSHSPNQEPINQNISSSQPNQPNQGISYYQPNPQTNPQTNQDNSLCRPNQDTYSQPNQETSHLERDMSHRQDMNRCGPHQGTFHIPNQEMAAEGLHSLPQSVAAPSPPRQAQSLQSIYGAHPPPGNQMAPHLLSSQTLALSRSPRPLSSPSHSQQQYHRLTPPQPHFLGPDGTPHHLTQPPPSYEHSLYARTPPQMPGSSPSGPRSPQLHHLSPSHTPPPPRIQSHTPHLDHTHMSPIQLQMLHSQQRLLWERQKYLQAQQRARQTGGYIVVPPGPSSAPHYPMQSLTPPHLSHMASLGQMGRDTSRAPHGPSPHPSQLPPVHLLPGQPHLPFLHGHQHR</sequence>
<dbReference type="AlphaFoldDB" id="A0AA35R4J9"/>
<comment type="similarity">
    <text evidence="2">Belongs to the SCC4/mau-2 family.</text>
</comment>
<accession>A0AA35R4J9</accession>
<comment type="caution">
    <text evidence="11">The sequence shown here is derived from an EMBL/GenBank/DDBJ whole genome shotgun (WGS) entry which is preliminary data.</text>
</comment>
<dbReference type="GO" id="GO:0007064">
    <property type="term" value="P:mitotic sister chromatid cohesion"/>
    <property type="evidence" value="ECO:0007669"/>
    <property type="project" value="InterPro"/>
</dbReference>
<dbReference type="Proteomes" id="UP001174909">
    <property type="component" value="Unassembled WGS sequence"/>
</dbReference>
<evidence type="ECO:0000256" key="10">
    <source>
        <dbReference type="SAM" id="MobiDB-lite"/>
    </source>
</evidence>
<protein>
    <recommendedName>
        <fullName evidence="3">MAU2 chromatid cohesion factor homolog</fullName>
    </recommendedName>
    <alternativeName>
        <fullName evidence="9">Cohesin loading complex subunit SCC4 homolog</fullName>
    </alternativeName>
</protein>
<evidence type="ECO:0000313" key="11">
    <source>
        <dbReference type="EMBL" id="CAI8004038.1"/>
    </source>
</evidence>
<feature type="region of interest" description="Disordered" evidence="10">
    <location>
        <begin position="848"/>
        <end position="980"/>
    </location>
</feature>
<keyword evidence="7" id="KW-0539">Nucleus</keyword>
<feature type="compositionally biased region" description="Polar residues" evidence="10">
    <location>
        <begin position="791"/>
        <end position="809"/>
    </location>
</feature>
<feature type="region of interest" description="Disordered" evidence="10">
    <location>
        <begin position="639"/>
        <end position="705"/>
    </location>
</feature>
<feature type="region of interest" description="Disordered" evidence="10">
    <location>
        <begin position="1050"/>
        <end position="1089"/>
    </location>
</feature>